<dbReference type="EC" id="2.7.13.3" evidence="7"/>
<accession>A0A840P6U7</accession>
<feature type="domain" description="Signal transduction histidine kinase subgroup 3 dimerisation and phosphoacceptor" evidence="6">
    <location>
        <begin position="176"/>
        <end position="242"/>
    </location>
</feature>
<dbReference type="GO" id="GO:0046983">
    <property type="term" value="F:protein dimerization activity"/>
    <property type="evidence" value="ECO:0007669"/>
    <property type="project" value="InterPro"/>
</dbReference>
<evidence type="ECO:0000259" key="6">
    <source>
        <dbReference type="Pfam" id="PF07730"/>
    </source>
</evidence>
<evidence type="ECO:0000256" key="1">
    <source>
        <dbReference type="ARBA" id="ARBA00022679"/>
    </source>
</evidence>
<proteinExistence type="predicted"/>
<protein>
    <submittedName>
        <fullName evidence="7">Two-component system sensor histidine kinase DesK</fullName>
        <ecNumber evidence="7">2.7.13.3</ecNumber>
    </submittedName>
</protein>
<evidence type="ECO:0000313" key="7">
    <source>
        <dbReference type="EMBL" id="MBB5133633.1"/>
    </source>
</evidence>
<keyword evidence="5" id="KW-0812">Transmembrane</keyword>
<organism evidence="7 8">
    <name type="scientific">Thermocatellispora tengchongensis</name>
    <dbReference type="NCBI Taxonomy" id="1073253"/>
    <lineage>
        <taxon>Bacteria</taxon>
        <taxon>Bacillati</taxon>
        <taxon>Actinomycetota</taxon>
        <taxon>Actinomycetes</taxon>
        <taxon>Streptosporangiales</taxon>
        <taxon>Streptosporangiaceae</taxon>
        <taxon>Thermocatellispora</taxon>
    </lineage>
</organism>
<dbReference type="InterPro" id="IPR011712">
    <property type="entry name" value="Sig_transdc_His_kin_sub3_dim/P"/>
</dbReference>
<dbReference type="AlphaFoldDB" id="A0A840P6U7"/>
<evidence type="ECO:0000256" key="2">
    <source>
        <dbReference type="ARBA" id="ARBA00022777"/>
    </source>
</evidence>
<feature type="transmembrane region" description="Helical" evidence="5">
    <location>
        <begin position="110"/>
        <end position="127"/>
    </location>
</feature>
<sequence>MDTTRQVQVLSCGFVGFLGFPAAELAGLGLSWPGVTAAVAGLVAFGALFAWVMWHNVPRPHTAATPYALAAMVVTAVALQFLLGTAWLVTASFYLATLLILVLPRRHWPLALAGFWAGHVALGVLVLEESPGVAALRGVAILVYGGALGAAYWLMEMAAELRAARAELARAAISAERLRIARDLHDVLGQRLTEVVLKAELSARLAAASPERAADEMREVSRSAREILGEVRATVSGYREASLGSEIATARETARAAGIELTVNLPGSPPPPEVDRAAAWVVREGVTNVLRHSMARSCTISVGEEAALGCARAYVVTVADDGPAHGSRPRAEPGTGLTGLSERLAALGGDLSVSAEEESFMLRARIPERAA</sequence>
<dbReference type="GO" id="GO:0000155">
    <property type="term" value="F:phosphorelay sensor kinase activity"/>
    <property type="evidence" value="ECO:0007669"/>
    <property type="project" value="InterPro"/>
</dbReference>
<evidence type="ECO:0000313" key="8">
    <source>
        <dbReference type="Proteomes" id="UP000578449"/>
    </source>
</evidence>
<dbReference type="Proteomes" id="UP000578449">
    <property type="component" value="Unassembled WGS sequence"/>
</dbReference>
<evidence type="ECO:0000256" key="3">
    <source>
        <dbReference type="ARBA" id="ARBA00023012"/>
    </source>
</evidence>
<dbReference type="PANTHER" id="PTHR24421">
    <property type="entry name" value="NITRATE/NITRITE SENSOR PROTEIN NARX-RELATED"/>
    <property type="match status" value="1"/>
</dbReference>
<feature type="transmembrane region" description="Helical" evidence="5">
    <location>
        <begin position="61"/>
        <end position="79"/>
    </location>
</feature>
<dbReference type="InterPro" id="IPR036890">
    <property type="entry name" value="HATPase_C_sf"/>
</dbReference>
<keyword evidence="1 7" id="KW-0808">Transferase</keyword>
<keyword evidence="5" id="KW-1133">Transmembrane helix</keyword>
<dbReference type="InterPro" id="IPR050482">
    <property type="entry name" value="Sensor_HK_TwoCompSys"/>
</dbReference>
<dbReference type="CDD" id="cd16917">
    <property type="entry name" value="HATPase_UhpB-NarQ-NarX-like"/>
    <property type="match status" value="1"/>
</dbReference>
<feature type="coiled-coil region" evidence="4">
    <location>
        <begin position="154"/>
        <end position="181"/>
    </location>
</feature>
<keyword evidence="8" id="KW-1185">Reference proteome</keyword>
<keyword evidence="2 7" id="KW-0418">Kinase</keyword>
<evidence type="ECO:0000256" key="4">
    <source>
        <dbReference type="SAM" id="Coils"/>
    </source>
</evidence>
<feature type="transmembrane region" description="Helical" evidence="5">
    <location>
        <begin position="133"/>
        <end position="155"/>
    </location>
</feature>
<dbReference type="RefSeq" id="WP_185050577.1">
    <property type="nucleotide sequence ID" value="NZ_BAABIX010000001.1"/>
</dbReference>
<dbReference type="PANTHER" id="PTHR24421:SF63">
    <property type="entry name" value="SENSOR HISTIDINE KINASE DESK"/>
    <property type="match status" value="1"/>
</dbReference>
<keyword evidence="4" id="KW-0175">Coiled coil</keyword>
<dbReference type="Pfam" id="PF07730">
    <property type="entry name" value="HisKA_3"/>
    <property type="match status" value="1"/>
</dbReference>
<gene>
    <name evidence="7" type="ORF">HNP84_003359</name>
</gene>
<dbReference type="Gene3D" id="1.20.5.1930">
    <property type="match status" value="1"/>
</dbReference>
<name>A0A840P6U7_9ACTN</name>
<dbReference type="GO" id="GO:0016020">
    <property type="term" value="C:membrane"/>
    <property type="evidence" value="ECO:0007669"/>
    <property type="project" value="InterPro"/>
</dbReference>
<dbReference type="Gene3D" id="3.30.565.10">
    <property type="entry name" value="Histidine kinase-like ATPase, C-terminal domain"/>
    <property type="match status" value="1"/>
</dbReference>
<keyword evidence="3" id="KW-0902">Two-component regulatory system</keyword>
<dbReference type="SUPFAM" id="SSF55874">
    <property type="entry name" value="ATPase domain of HSP90 chaperone/DNA topoisomerase II/histidine kinase"/>
    <property type="match status" value="1"/>
</dbReference>
<evidence type="ECO:0000256" key="5">
    <source>
        <dbReference type="SAM" id="Phobius"/>
    </source>
</evidence>
<feature type="transmembrane region" description="Helical" evidence="5">
    <location>
        <begin position="35"/>
        <end position="54"/>
    </location>
</feature>
<dbReference type="EMBL" id="JACHGN010000006">
    <property type="protein sequence ID" value="MBB5133633.1"/>
    <property type="molecule type" value="Genomic_DNA"/>
</dbReference>
<reference evidence="7 8" key="1">
    <citation type="submission" date="2020-08" db="EMBL/GenBank/DDBJ databases">
        <title>Genomic Encyclopedia of Type Strains, Phase IV (KMG-IV): sequencing the most valuable type-strain genomes for metagenomic binning, comparative biology and taxonomic classification.</title>
        <authorList>
            <person name="Goeker M."/>
        </authorList>
    </citation>
    <scope>NUCLEOTIDE SEQUENCE [LARGE SCALE GENOMIC DNA]</scope>
    <source>
        <strain evidence="7 8">DSM 45615</strain>
    </source>
</reference>
<comment type="caution">
    <text evidence="7">The sequence shown here is derived from an EMBL/GenBank/DDBJ whole genome shotgun (WGS) entry which is preliminary data.</text>
</comment>
<keyword evidence="5" id="KW-0472">Membrane</keyword>